<organism evidence="2 3">
    <name type="scientific">Pantoea conspicua</name>
    <dbReference type="NCBI Taxonomy" id="472705"/>
    <lineage>
        <taxon>Bacteria</taxon>
        <taxon>Pseudomonadati</taxon>
        <taxon>Pseudomonadota</taxon>
        <taxon>Gammaproteobacteria</taxon>
        <taxon>Enterobacterales</taxon>
        <taxon>Erwiniaceae</taxon>
        <taxon>Pantoea</taxon>
    </lineage>
</organism>
<dbReference type="Proteomes" id="UP000193933">
    <property type="component" value="Unassembled WGS sequence"/>
</dbReference>
<accession>A0A1X1BSH9</accession>
<keyword evidence="1" id="KW-0472">Membrane</keyword>
<keyword evidence="3" id="KW-1185">Reference proteome</keyword>
<sequence length="113" mass="12599">MVSINSPVLPTLHKRKIILGGVMLGCSMICVLMTILFLYVSNTANRRVAEIRQEYRNIAAMRDARVDVLTNQVASLQRKLDALPDRTASKTVDKVKEVVIEKEVSPAHSEPKP</sequence>
<name>A0A1X1BSH9_9GAMM</name>
<dbReference type="OrthoDB" id="6542444at2"/>
<dbReference type="EMBL" id="MLFN01000061">
    <property type="protein sequence ID" value="ORM51111.1"/>
    <property type="molecule type" value="Genomic_DNA"/>
</dbReference>
<keyword evidence="1" id="KW-0812">Transmembrane</keyword>
<protein>
    <submittedName>
        <fullName evidence="2">Uncharacterized protein</fullName>
    </submittedName>
</protein>
<keyword evidence="1" id="KW-1133">Transmembrane helix</keyword>
<evidence type="ECO:0000313" key="2">
    <source>
        <dbReference type="EMBL" id="ORM51111.1"/>
    </source>
</evidence>
<evidence type="ECO:0000256" key="1">
    <source>
        <dbReference type="SAM" id="Phobius"/>
    </source>
</evidence>
<proteinExistence type="predicted"/>
<gene>
    <name evidence="2" type="ORF">HA41_16700</name>
</gene>
<evidence type="ECO:0000313" key="3">
    <source>
        <dbReference type="Proteomes" id="UP000193933"/>
    </source>
</evidence>
<reference evidence="2 3" key="1">
    <citation type="journal article" date="2017" name="Antonie Van Leeuwenhoek">
        <title>Phylogenomic resolution of the bacterial genus Pantoea and its relationship with Erwinia and Tatumella.</title>
        <authorList>
            <person name="Palmer M."/>
            <person name="Steenkamp E.T."/>
            <person name="Coetzee M.P."/>
            <person name="Chan W.Y."/>
            <person name="van Zyl E."/>
            <person name="De Maayer P."/>
            <person name="Coutinho T.A."/>
            <person name="Blom J."/>
            <person name="Smits T.H."/>
            <person name="Duffy B."/>
            <person name="Venter S.N."/>
        </authorList>
    </citation>
    <scope>NUCLEOTIDE SEQUENCE [LARGE SCALE GENOMIC DNA]</scope>
    <source>
        <strain evidence="2 3">LMG 24534</strain>
    </source>
</reference>
<dbReference type="AlphaFoldDB" id="A0A1X1BSH9"/>
<dbReference type="RefSeq" id="WP_094121757.1">
    <property type="nucleotide sequence ID" value="NZ_MLFN01000061.1"/>
</dbReference>
<comment type="caution">
    <text evidence="2">The sequence shown here is derived from an EMBL/GenBank/DDBJ whole genome shotgun (WGS) entry which is preliminary data.</text>
</comment>
<dbReference type="STRING" id="472705.GCA_001743465_01488"/>
<feature type="transmembrane region" description="Helical" evidence="1">
    <location>
        <begin position="17"/>
        <end position="40"/>
    </location>
</feature>